<sequence length="142" mass="16173">MAHATAPMASKLLHYIPDLPPECKLCYTLSEFNATANSAVSNTQSLPCKIIAHYFLLCPRVQYFWQQVSFFLLWIREDPSGLVFKVNLRGVVTGLDTWARKMPNSNVLHGLAAWEIFRARAELSLDGKRLDGLVMFLRWKST</sequence>
<evidence type="ECO:0000313" key="1">
    <source>
        <dbReference type="EMBL" id="KAJ2741357.1"/>
    </source>
</evidence>
<dbReference type="Proteomes" id="UP001140011">
    <property type="component" value="Unassembled WGS sequence"/>
</dbReference>
<organism evidence="1 2">
    <name type="scientific">Coemansia pectinata</name>
    <dbReference type="NCBI Taxonomy" id="1052879"/>
    <lineage>
        <taxon>Eukaryota</taxon>
        <taxon>Fungi</taxon>
        <taxon>Fungi incertae sedis</taxon>
        <taxon>Zoopagomycota</taxon>
        <taxon>Kickxellomycotina</taxon>
        <taxon>Kickxellomycetes</taxon>
        <taxon>Kickxellales</taxon>
        <taxon>Kickxellaceae</taxon>
        <taxon>Coemansia</taxon>
    </lineage>
</organism>
<dbReference type="AlphaFoldDB" id="A0A9W8GRC3"/>
<accession>A0A9W8GRC3</accession>
<gene>
    <name evidence="1" type="ORF">GGI19_006962</name>
</gene>
<reference evidence="1" key="1">
    <citation type="submission" date="2022-07" db="EMBL/GenBank/DDBJ databases">
        <title>Phylogenomic reconstructions and comparative analyses of Kickxellomycotina fungi.</title>
        <authorList>
            <person name="Reynolds N.K."/>
            <person name="Stajich J.E."/>
            <person name="Barry K."/>
            <person name="Grigoriev I.V."/>
            <person name="Crous P."/>
            <person name="Smith M.E."/>
        </authorList>
    </citation>
    <scope>NUCLEOTIDE SEQUENCE</scope>
    <source>
        <strain evidence="1">BCRC 34297</strain>
    </source>
</reference>
<feature type="non-terminal residue" evidence="1">
    <location>
        <position position="142"/>
    </location>
</feature>
<name>A0A9W8GRC3_9FUNG</name>
<dbReference type="OrthoDB" id="5692662at2759"/>
<dbReference type="EMBL" id="JANBUH010001998">
    <property type="protein sequence ID" value="KAJ2741357.1"/>
    <property type="molecule type" value="Genomic_DNA"/>
</dbReference>
<comment type="caution">
    <text evidence="1">The sequence shown here is derived from an EMBL/GenBank/DDBJ whole genome shotgun (WGS) entry which is preliminary data.</text>
</comment>
<proteinExistence type="predicted"/>
<protein>
    <submittedName>
        <fullName evidence="1">Uncharacterized protein</fullName>
    </submittedName>
</protein>
<keyword evidence="2" id="KW-1185">Reference proteome</keyword>
<evidence type="ECO:0000313" key="2">
    <source>
        <dbReference type="Proteomes" id="UP001140011"/>
    </source>
</evidence>